<dbReference type="PANTHER" id="PTHR43278">
    <property type="entry name" value="NAD(P)H-DEPENDENT FMN-CONTAINING OXIDOREDUCTASE YWQN-RELATED"/>
    <property type="match status" value="1"/>
</dbReference>
<dbReference type="PANTHER" id="PTHR43278:SF2">
    <property type="entry name" value="IRON-SULFUR FLAVOPROTEIN"/>
    <property type="match status" value="1"/>
</dbReference>
<evidence type="ECO:0000313" key="3">
    <source>
        <dbReference type="EMBL" id="RNL49076.1"/>
    </source>
</evidence>
<dbReference type="Gene3D" id="3.40.50.360">
    <property type="match status" value="1"/>
</dbReference>
<gene>
    <name evidence="3" type="ORF">DMP08_01095</name>
</gene>
<protein>
    <submittedName>
        <fullName evidence="3">Flavoprotein</fullName>
    </submittedName>
</protein>
<dbReference type="InterPro" id="IPR051796">
    <property type="entry name" value="ISF_SsuE-like"/>
</dbReference>
<keyword evidence="2" id="KW-0288">FMN</keyword>
<evidence type="ECO:0000256" key="2">
    <source>
        <dbReference type="ARBA" id="ARBA00022643"/>
    </source>
</evidence>
<dbReference type="SUPFAM" id="SSF52218">
    <property type="entry name" value="Flavoproteins"/>
    <property type="match status" value="1"/>
</dbReference>
<evidence type="ECO:0000256" key="1">
    <source>
        <dbReference type="ARBA" id="ARBA00022630"/>
    </source>
</evidence>
<keyword evidence="1" id="KW-0285">Flavoprotein</keyword>
<dbReference type="InterPro" id="IPR029039">
    <property type="entry name" value="Flavoprotein-like_sf"/>
</dbReference>
<proteinExistence type="predicted"/>
<comment type="caution">
    <text evidence="3">The sequence shown here is derived from an EMBL/GenBank/DDBJ whole genome shotgun (WGS) entry which is preliminary data.</text>
</comment>
<keyword evidence="4" id="KW-1185">Reference proteome</keyword>
<accession>A0A3N0BM59</accession>
<dbReference type="AlphaFoldDB" id="A0A3N0BM59"/>
<dbReference type="EMBL" id="QICD01000001">
    <property type="protein sequence ID" value="RNL49076.1"/>
    <property type="molecule type" value="Genomic_DNA"/>
</dbReference>
<sequence length="168" mass="19083">MSGRLVIYDAGDLGEEAFERGFSDQDTMFSATPEVRMCIGCFGCWVKTPGTCVLRDRCQQMPQLLRQSDAVVVVSPLVYGGYSCSVKAVFDRSIGYLLPYFRMVDGQMHHAMRYDHAYRQEVHFYGPSTHEERDLARRFVRANAVNFNVSEVDVHFHEGVEQAKEAAL</sequence>
<organism evidence="3 4">
    <name type="scientific">Paraeggerthella hongkongensis</name>
    <dbReference type="NCBI Taxonomy" id="230658"/>
    <lineage>
        <taxon>Bacteria</taxon>
        <taxon>Bacillati</taxon>
        <taxon>Actinomycetota</taxon>
        <taxon>Coriobacteriia</taxon>
        <taxon>Eggerthellales</taxon>
        <taxon>Eggerthellaceae</taxon>
        <taxon>Paraeggerthella</taxon>
    </lineage>
</organism>
<dbReference type="RefSeq" id="WP_123191151.1">
    <property type="nucleotide sequence ID" value="NZ_QICD01000001.1"/>
</dbReference>
<reference evidence="4" key="1">
    <citation type="submission" date="2018-05" db="EMBL/GenBank/DDBJ databases">
        <title>Genome Sequencing of selected type strains of the family Eggerthellaceae.</title>
        <authorList>
            <person name="Danylec N."/>
            <person name="Stoll D.A."/>
            <person name="Doetsch A."/>
            <person name="Huch M."/>
        </authorList>
    </citation>
    <scope>NUCLEOTIDE SEQUENCE [LARGE SCALE GENOMIC DNA]</scope>
    <source>
        <strain evidence="4">DSM 16106</strain>
    </source>
</reference>
<dbReference type="Proteomes" id="UP000278632">
    <property type="component" value="Unassembled WGS sequence"/>
</dbReference>
<dbReference type="OrthoDB" id="3189925at2"/>
<evidence type="ECO:0000313" key="4">
    <source>
        <dbReference type="Proteomes" id="UP000278632"/>
    </source>
</evidence>
<name>A0A3N0BM59_9ACTN</name>